<protein>
    <submittedName>
        <fullName evidence="1">Uncharacterized protein</fullName>
    </submittedName>
</protein>
<evidence type="ECO:0000313" key="1">
    <source>
        <dbReference type="EMBL" id="JAD93497.1"/>
    </source>
</evidence>
<reference evidence="1" key="1">
    <citation type="submission" date="2014-09" db="EMBL/GenBank/DDBJ databases">
        <authorList>
            <person name="Magalhaes I.L.F."/>
            <person name="Oliveira U."/>
            <person name="Santos F.R."/>
            <person name="Vidigal T.H.D.A."/>
            <person name="Brescovit A.D."/>
            <person name="Santos A.J."/>
        </authorList>
    </citation>
    <scope>NUCLEOTIDE SEQUENCE</scope>
    <source>
        <tissue evidence="1">Shoot tissue taken approximately 20 cm above the soil surface</tissue>
    </source>
</reference>
<reference evidence="1" key="2">
    <citation type="journal article" date="2015" name="Data Brief">
        <title>Shoot transcriptome of the giant reed, Arundo donax.</title>
        <authorList>
            <person name="Barrero R.A."/>
            <person name="Guerrero F.D."/>
            <person name="Moolhuijzen P."/>
            <person name="Goolsby J.A."/>
            <person name="Tidwell J."/>
            <person name="Bellgard S.E."/>
            <person name="Bellgard M.I."/>
        </authorList>
    </citation>
    <scope>NUCLEOTIDE SEQUENCE</scope>
    <source>
        <tissue evidence="1">Shoot tissue taken approximately 20 cm above the soil surface</tissue>
    </source>
</reference>
<sequence length="80" mass="9163">MKDHHPCGQALQHENGSSYKSAGIFFCKTRYDVCLPYSTKPYQICILHDIGVHTVSILKQVGKFWAPLNWSLPHKYRKGS</sequence>
<dbReference type="AlphaFoldDB" id="A0A0A9EBW5"/>
<name>A0A0A9EBW5_ARUDO</name>
<dbReference type="EMBL" id="GBRH01204398">
    <property type="protein sequence ID" value="JAD93497.1"/>
    <property type="molecule type" value="Transcribed_RNA"/>
</dbReference>
<organism evidence="1">
    <name type="scientific">Arundo donax</name>
    <name type="common">Giant reed</name>
    <name type="synonym">Donax arundinaceus</name>
    <dbReference type="NCBI Taxonomy" id="35708"/>
    <lineage>
        <taxon>Eukaryota</taxon>
        <taxon>Viridiplantae</taxon>
        <taxon>Streptophyta</taxon>
        <taxon>Embryophyta</taxon>
        <taxon>Tracheophyta</taxon>
        <taxon>Spermatophyta</taxon>
        <taxon>Magnoliopsida</taxon>
        <taxon>Liliopsida</taxon>
        <taxon>Poales</taxon>
        <taxon>Poaceae</taxon>
        <taxon>PACMAD clade</taxon>
        <taxon>Arundinoideae</taxon>
        <taxon>Arundineae</taxon>
        <taxon>Arundo</taxon>
    </lineage>
</organism>
<proteinExistence type="predicted"/>
<accession>A0A0A9EBW5</accession>